<evidence type="ECO:0000256" key="1">
    <source>
        <dbReference type="SAM" id="Phobius"/>
    </source>
</evidence>
<dbReference type="RefSeq" id="WP_090934814.1">
    <property type="nucleotide sequence ID" value="NZ_FOTS01000011.1"/>
</dbReference>
<dbReference type="Proteomes" id="UP000199520">
    <property type="component" value="Unassembled WGS sequence"/>
</dbReference>
<dbReference type="STRING" id="1123291.SAMN04490355_101166"/>
<protein>
    <submittedName>
        <fullName evidence="2">ATP synthase protein I</fullName>
    </submittedName>
</protein>
<keyword evidence="3" id="KW-1185">Reference proteome</keyword>
<feature type="transmembrane region" description="Helical" evidence="1">
    <location>
        <begin position="39"/>
        <end position="63"/>
    </location>
</feature>
<dbReference type="AlphaFoldDB" id="A0A1I4J912"/>
<evidence type="ECO:0000313" key="3">
    <source>
        <dbReference type="Proteomes" id="UP000199520"/>
    </source>
</evidence>
<dbReference type="EMBL" id="FOTS01000011">
    <property type="protein sequence ID" value="SFL62707.1"/>
    <property type="molecule type" value="Genomic_DNA"/>
</dbReference>
<evidence type="ECO:0000313" key="2">
    <source>
        <dbReference type="EMBL" id="SFL62707.1"/>
    </source>
</evidence>
<proteinExistence type="predicted"/>
<name>A0A1I4J912_9FIRM</name>
<reference evidence="3" key="1">
    <citation type="submission" date="2016-10" db="EMBL/GenBank/DDBJ databases">
        <authorList>
            <person name="Varghese N."/>
            <person name="Submissions S."/>
        </authorList>
    </citation>
    <scope>NUCLEOTIDE SEQUENCE [LARGE SCALE GENOMIC DNA]</scope>
    <source>
        <strain evidence="3">DSM 13327</strain>
    </source>
</reference>
<keyword evidence="1" id="KW-0812">Transmembrane</keyword>
<dbReference type="OrthoDB" id="1683450at2"/>
<feature type="transmembrane region" description="Helical" evidence="1">
    <location>
        <begin position="12"/>
        <end position="33"/>
    </location>
</feature>
<gene>
    <name evidence="2" type="ORF">SAMN04490355_101166</name>
</gene>
<dbReference type="InterPro" id="IPR032820">
    <property type="entry name" value="ATPase_put"/>
</dbReference>
<keyword evidence="1" id="KW-0472">Membrane</keyword>
<accession>A0A1I4J912</accession>
<dbReference type="Pfam" id="PF09527">
    <property type="entry name" value="ATPase_gene1"/>
    <property type="match status" value="1"/>
</dbReference>
<keyword evidence="1" id="KW-1133">Transmembrane helix</keyword>
<organism evidence="2 3">
    <name type="scientific">Pelosinus propionicus DSM 13327</name>
    <dbReference type="NCBI Taxonomy" id="1123291"/>
    <lineage>
        <taxon>Bacteria</taxon>
        <taxon>Bacillati</taxon>
        <taxon>Bacillota</taxon>
        <taxon>Negativicutes</taxon>
        <taxon>Selenomonadales</taxon>
        <taxon>Sporomusaceae</taxon>
        <taxon>Pelosinus</taxon>
    </lineage>
</organism>
<sequence>MRKDSNTLLNALSTAASIGFYLVSSVAAGILLGRLVDEYFAITPWGTVWGIVLGMIAGMWSMYKKVVGGK</sequence>